<name>M5BTS7_THACB</name>
<dbReference type="HOGENOM" id="CLU_2387686_0_0_1"/>
<dbReference type="Proteomes" id="UP000012065">
    <property type="component" value="Unassembled WGS sequence"/>
</dbReference>
<reference evidence="1 2" key="1">
    <citation type="journal article" date="2013" name="J. Biotechnol.">
        <title>Establishment and interpretation of the genome sequence of the phytopathogenic fungus Rhizoctonia solani AG1-IB isolate 7/3/14.</title>
        <authorList>
            <person name="Wibberg D.W."/>
            <person name="Jelonek L.J."/>
            <person name="Rupp O.R."/>
            <person name="Hennig M.H."/>
            <person name="Eikmeyer F.E."/>
            <person name="Goesmann A.G."/>
            <person name="Hartmann A.H."/>
            <person name="Borriss R.B."/>
            <person name="Grosch R.G."/>
            <person name="Puehler A.P."/>
            <person name="Schlueter A.S."/>
        </authorList>
    </citation>
    <scope>NUCLEOTIDE SEQUENCE [LARGE SCALE GENOMIC DNA]</scope>
    <source>
        <strain evidence="2">AG1-IB / isolate 7/3/14</strain>
    </source>
</reference>
<protein>
    <submittedName>
        <fullName evidence="1">Uncharacterized protein</fullName>
    </submittedName>
</protein>
<evidence type="ECO:0000313" key="2">
    <source>
        <dbReference type="Proteomes" id="UP000012065"/>
    </source>
</evidence>
<gene>
    <name evidence="1" type="ORF">BN14_01167</name>
</gene>
<organism evidence="1 2">
    <name type="scientific">Thanatephorus cucumeris (strain AG1-IB / isolate 7/3/14)</name>
    <name type="common">Lettuce bottom rot fungus</name>
    <name type="synonym">Rhizoctonia solani</name>
    <dbReference type="NCBI Taxonomy" id="1108050"/>
    <lineage>
        <taxon>Eukaryota</taxon>
        <taxon>Fungi</taxon>
        <taxon>Dikarya</taxon>
        <taxon>Basidiomycota</taxon>
        <taxon>Agaricomycotina</taxon>
        <taxon>Agaricomycetes</taxon>
        <taxon>Cantharellales</taxon>
        <taxon>Ceratobasidiaceae</taxon>
        <taxon>Rhizoctonia</taxon>
        <taxon>Rhizoctonia solani AG-1</taxon>
    </lineage>
</organism>
<dbReference type="EMBL" id="CAOJ01001540">
    <property type="protein sequence ID" value="CCO27132.1"/>
    <property type="molecule type" value="Genomic_DNA"/>
</dbReference>
<evidence type="ECO:0000313" key="1">
    <source>
        <dbReference type="EMBL" id="CCO27132.1"/>
    </source>
</evidence>
<dbReference type="AlphaFoldDB" id="M5BTS7"/>
<accession>M5BTS7</accession>
<proteinExistence type="predicted"/>
<comment type="caution">
    <text evidence="1">The sequence shown here is derived from an EMBL/GenBank/DDBJ whole genome shotgun (WGS) entry which is preliminary data.</text>
</comment>
<sequence length="94" mass="10024">MACRSYSSPSRHSTVSTTLILAFSAWPRFACKAASTTGTASTGVSFTGAGAYEPAYELTVTPPFNLASSVSSHCIYDRIYLCYEPRKGVIITAT</sequence>